<dbReference type="Gene3D" id="3.40.50.300">
    <property type="entry name" value="P-loop containing nucleotide triphosphate hydrolases"/>
    <property type="match status" value="1"/>
</dbReference>
<name>A0ABX9Y7N8_MICCH</name>
<keyword evidence="2" id="KW-0547">Nucleotide-binding</keyword>
<evidence type="ECO:0000313" key="5">
    <source>
        <dbReference type="EMBL" id="RQW93196.1"/>
    </source>
</evidence>
<dbReference type="RefSeq" id="WP_043329666.1">
    <property type="nucleotide sequence ID" value="NZ_CBDRBH010000033.1"/>
</dbReference>
<dbReference type="Pfam" id="PF03029">
    <property type="entry name" value="ATP_bind_1"/>
    <property type="match status" value="1"/>
</dbReference>
<evidence type="ECO:0000256" key="2">
    <source>
        <dbReference type="ARBA" id="ARBA00022741"/>
    </source>
</evidence>
<dbReference type="PANTHER" id="PTHR42708">
    <property type="entry name" value="ATP/GTP-BINDING PROTEIN-RELATED"/>
    <property type="match status" value="1"/>
</dbReference>
<evidence type="ECO:0000256" key="4">
    <source>
        <dbReference type="ARBA" id="ARBA00023134"/>
    </source>
</evidence>
<dbReference type="InterPro" id="IPR052705">
    <property type="entry name" value="Gliding_Motility_GTPase"/>
</dbReference>
<comment type="similarity">
    <text evidence="1">Belongs to the GPN-loop GTPase family.</text>
</comment>
<dbReference type="CDD" id="cd00882">
    <property type="entry name" value="Ras_like_GTPase"/>
    <property type="match status" value="1"/>
</dbReference>
<reference evidence="5 6" key="1">
    <citation type="submission" date="2018-05" db="EMBL/GenBank/DDBJ databases">
        <title>Micromonospora from Atacama Desert.</title>
        <authorList>
            <person name="Carro L."/>
            <person name="Goodfellow M."/>
            <person name="Klenk H.-P."/>
        </authorList>
    </citation>
    <scope>NUCLEOTIDE SEQUENCE [LARGE SCALE GENOMIC DNA]</scope>
    <source>
        <strain evidence="5 6">LB41</strain>
    </source>
</reference>
<organism evidence="5 6">
    <name type="scientific">Micromonospora chalcea</name>
    <dbReference type="NCBI Taxonomy" id="1874"/>
    <lineage>
        <taxon>Bacteria</taxon>
        <taxon>Bacillati</taxon>
        <taxon>Actinomycetota</taxon>
        <taxon>Actinomycetes</taxon>
        <taxon>Micromonosporales</taxon>
        <taxon>Micromonosporaceae</taxon>
        <taxon>Micromonospora</taxon>
    </lineage>
</organism>
<keyword evidence="6" id="KW-1185">Reference proteome</keyword>
<accession>A0ABX9Y7N8</accession>
<dbReference type="GeneID" id="91356787"/>
<dbReference type="Proteomes" id="UP000274694">
    <property type="component" value="Unassembled WGS sequence"/>
</dbReference>
<keyword evidence="3" id="KW-0378">Hydrolase</keyword>
<evidence type="ECO:0000313" key="6">
    <source>
        <dbReference type="Proteomes" id="UP000274694"/>
    </source>
</evidence>
<dbReference type="SUPFAM" id="SSF52540">
    <property type="entry name" value="P-loop containing nucleoside triphosphate hydrolases"/>
    <property type="match status" value="1"/>
</dbReference>
<gene>
    <name evidence="5" type="ORF">DLJ60_12705</name>
</gene>
<dbReference type="EMBL" id="QGTA01000175">
    <property type="protein sequence ID" value="RQW93196.1"/>
    <property type="molecule type" value="Genomic_DNA"/>
</dbReference>
<sequence length="202" mass="21838">MDYGRSERPAGAGPLPTAIKILIAGGFGVGKTTMVGAVSETKPLRTEEVLTETGIGIDDLSGVEEKSTTTVAMDFGRITISDDLVLYLFGTPGQDRFWFVWDELALGALGAVVLADTRRLADCFPSIDYFEGRGTPFVVAVNCFEGAKKFRLDEVQAALDLDPGVPVVLCDARKRESAKEVLITLLEHAMKLREARRRAAGD</sequence>
<evidence type="ECO:0000256" key="1">
    <source>
        <dbReference type="ARBA" id="ARBA00005290"/>
    </source>
</evidence>
<dbReference type="PANTHER" id="PTHR42708:SF1">
    <property type="entry name" value="GLIDING MOTILITY PROTEIN MGLA"/>
    <property type="match status" value="1"/>
</dbReference>
<protein>
    <submittedName>
        <fullName evidence="5">ATP/GTP-binding protein</fullName>
    </submittedName>
</protein>
<dbReference type="InterPro" id="IPR027417">
    <property type="entry name" value="P-loop_NTPase"/>
</dbReference>
<keyword evidence="4" id="KW-0342">GTP-binding</keyword>
<evidence type="ECO:0000256" key="3">
    <source>
        <dbReference type="ARBA" id="ARBA00022801"/>
    </source>
</evidence>
<dbReference type="InterPro" id="IPR004130">
    <property type="entry name" value="Gpn"/>
</dbReference>
<proteinExistence type="inferred from homology"/>
<comment type="caution">
    <text evidence="5">The sequence shown here is derived from an EMBL/GenBank/DDBJ whole genome shotgun (WGS) entry which is preliminary data.</text>
</comment>